<keyword evidence="8" id="KW-0624">Polysaccharide degradation</keyword>
<proteinExistence type="inferred from homology"/>
<dbReference type="InterPro" id="IPR040451">
    <property type="entry name" value="GH81_N"/>
</dbReference>
<evidence type="ECO:0000256" key="3">
    <source>
        <dbReference type="ARBA" id="ARBA00012780"/>
    </source>
</evidence>
<keyword evidence="7" id="KW-0961">Cell wall biogenesis/degradation</keyword>
<dbReference type="GO" id="GO:0042973">
    <property type="term" value="F:glucan endo-1,3-beta-D-glucosidase activity"/>
    <property type="evidence" value="ECO:0007669"/>
    <property type="project" value="UniProtKB-EC"/>
</dbReference>
<gene>
    <name evidence="11" type="ORF">BG011_005538</name>
</gene>
<dbReference type="PANTHER" id="PTHR31983:SF0">
    <property type="entry name" value="GLUCAN ENDO-1,3-BETA-D-GLUCOSIDASE 2"/>
    <property type="match status" value="1"/>
</dbReference>
<evidence type="ECO:0000256" key="8">
    <source>
        <dbReference type="ARBA" id="ARBA00023326"/>
    </source>
</evidence>
<dbReference type="Proteomes" id="UP000726737">
    <property type="component" value="Unassembled WGS sequence"/>
</dbReference>
<dbReference type="InterPro" id="IPR005200">
    <property type="entry name" value="Endo-beta-glucanase"/>
</dbReference>
<dbReference type="GO" id="GO:0052861">
    <property type="term" value="F:endo-1,3(4)-beta-glucanase activity"/>
    <property type="evidence" value="ECO:0007669"/>
    <property type="project" value="InterPro"/>
</dbReference>
<accession>A0A9P6U159</accession>
<dbReference type="PROSITE" id="PS52008">
    <property type="entry name" value="GH81"/>
    <property type="match status" value="1"/>
</dbReference>
<evidence type="ECO:0000256" key="2">
    <source>
        <dbReference type="ARBA" id="ARBA00010730"/>
    </source>
</evidence>
<feature type="domain" description="Glycosyl hydrolase family 81 N-terminal" evidence="9">
    <location>
        <begin position="94"/>
        <end position="404"/>
    </location>
</feature>
<keyword evidence="12" id="KW-1185">Reference proteome</keyword>
<evidence type="ECO:0000256" key="6">
    <source>
        <dbReference type="ARBA" id="ARBA00023295"/>
    </source>
</evidence>
<sequence>MVSELSTGPGVIADIFDAMGVNRRQQFVAQMTPHPHIPDQAKDKDTVFANDDDVSPVRVESTLPDSILQPIATEPPMSIFVNRVHSVRPVRVWAKDRSKPQPTNKFYGNLMLGDSHAPIWTHPYGLRWDSIGSAQQGLGISHIDDSSKAFGPPGAGGQGSSRYYINPFLVSMGLSATELDVGHEMTVGDFGEFGCTMVLIPAYERDQGRLENPASFIRVPIVRGMAFITGIYRGLTPRIFSNVLVRTLTLVKEPGISPGWVKYRFLIENGVTWVLYAKAERDQDPPLRLELRGQGQAVAISGKFSGTIQIAKVPVGNEDTAESLYDASVGVYTTAGELVIRDSYLDGLKKLLHFTMPHHRDVLTDTVTPTSLVLPSTTKGKMVAYLGSEWHLYEPSRLSVGFLPDGWSGSVSQQQLQVIRAHAEKDVELDFATVTDLDSMYFAGKGLAKFGLLCLVVKDVLKDTGPLYEKCLTKLKSAFARFMENRQQFPLVYDTTWKGLISSQGLDRGALADFGNTWYNDHHYHYGYFIHAAAIIRYMDPDWEAGTISPYINNLLRDVANPSRGDPYFPVFRNFDWFMGHSWSQGIFVSLDGKDEESTSEDINLYYAMSLWARVDNKPKLDQMSQLMLTIARRSIQSYFLMEDNNKNHPSVFIGNKVTGILFENKVDHATYFSSRIECIQGIQMIPATPALPLIRRKEFIRQEWETLLKSRVGEINDGWRSILMMNYAALDKNAAWNYFLDESRGPIPLDDGMTKTWALFYVASQQSSSSSSTSTCQ</sequence>
<evidence type="ECO:0000313" key="11">
    <source>
        <dbReference type="EMBL" id="KAG0254751.1"/>
    </source>
</evidence>
<comment type="catalytic activity">
    <reaction evidence="1">
        <text>Hydrolysis of (1-&gt;3)-beta-D-glucosidic linkages in (1-&gt;3)-beta-D-glucans.</text>
        <dbReference type="EC" id="3.2.1.39"/>
    </reaction>
</comment>
<organism evidence="11 12">
    <name type="scientific">Mortierella polycephala</name>
    <dbReference type="NCBI Taxonomy" id="41804"/>
    <lineage>
        <taxon>Eukaryota</taxon>
        <taxon>Fungi</taxon>
        <taxon>Fungi incertae sedis</taxon>
        <taxon>Mucoromycota</taxon>
        <taxon>Mortierellomycotina</taxon>
        <taxon>Mortierellomycetes</taxon>
        <taxon>Mortierellales</taxon>
        <taxon>Mortierellaceae</taxon>
        <taxon>Mortierella</taxon>
    </lineage>
</organism>
<dbReference type="Gene3D" id="2.70.98.30">
    <property type="entry name" value="Golgi alpha-mannosidase II, domain 4"/>
    <property type="match status" value="1"/>
</dbReference>
<keyword evidence="5" id="KW-0119">Carbohydrate metabolism</keyword>
<dbReference type="Gene3D" id="1.20.5.420">
    <property type="entry name" value="Immunoglobulin FC, subunit C"/>
    <property type="match status" value="1"/>
</dbReference>
<dbReference type="AlphaFoldDB" id="A0A9P6U159"/>
<dbReference type="EC" id="3.2.1.39" evidence="3"/>
<dbReference type="EMBL" id="JAAAJA010000385">
    <property type="protein sequence ID" value="KAG0254751.1"/>
    <property type="molecule type" value="Genomic_DNA"/>
</dbReference>
<protein>
    <recommendedName>
        <fullName evidence="3">glucan endo-1,3-beta-D-glucosidase</fullName>
        <ecNumber evidence="3">3.2.1.39</ecNumber>
    </recommendedName>
</protein>
<keyword evidence="4" id="KW-0378">Hydrolase</keyword>
<dbReference type="Gene3D" id="1.10.287.1170">
    <property type="entry name" value="glycoside hydrolase family 81 endo-[beta] glucanase"/>
    <property type="match status" value="1"/>
</dbReference>
<feature type="domain" description="Glycosyl hydrolase family 81 C-terminal" evidence="10">
    <location>
        <begin position="411"/>
        <end position="760"/>
    </location>
</feature>
<evidence type="ECO:0000256" key="5">
    <source>
        <dbReference type="ARBA" id="ARBA00023277"/>
    </source>
</evidence>
<dbReference type="GO" id="GO:0071555">
    <property type="term" value="P:cell wall organization"/>
    <property type="evidence" value="ECO:0007669"/>
    <property type="project" value="UniProtKB-KW"/>
</dbReference>
<keyword evidence="6" id="KW-0326">Glycosidase</keyword>
<dbReference type="OrthoDB" id="4473401at2759"/>
<reference evidence="11" key="1">
    <citation type="journal article" date="2020" name="Fungal Divers.">
        <title>Resolving the Mortierellaceae phylogeny through synthesis of multi-gene phylogenetics and phylogenomics.</title>
        <authorList>
            <person name="Vandepol N."/>
            <person name="Liber J."/>
            <person name="Desiro A."/>
            <person name="Na H."/>
            <person name="Kennedy M."/>
            <person name="Barry K."/>
            <person name="Grigoriev I.V."/>
            <person name="Miller A.N."/>
            <person name="O'Donnell K."/>
            <person name="Stajich J.E."/>
            <person name="Bonito G."/>
        </authorList>
    </citation>
    <scope>NUCLEOTIDE SEQUENCE</scope>
    <source>
        <strain evidence="11">KOD948</strain>
    </source>
</reference>
<evidence type="ECO:0000313" key="12">
    <source>
        <dbReference type="Proteomes" id="UP000726737"/>
    </source>
</evidence>
<evidence type="ECO:0000259" key="9">
    <source>
        <dbReference type="Pfam" id="PF03639"/>
    </source>
</evidence>
<comment type="similarity">
    <text evidence="2">Belongs to the glycosyl hydrolase 81 family.</text>
</comment>
<dbReference type="InterPro" id="IPR040720">
    <property type="entry name" value="GH81_C"/>
</dbReference>
<comment type="caution">
    <text evidence="11">The sequence shown here is derived from an EMBL/GenBank/DDBJ whole genome shotgun (WGS) entry which is preliminary data.</text>
</comment>
<evidence type="ECO:0000256" key="4">
    <source>
        <dbReference type="ARBA" id="ARBA00022801"/>
    </source>
</evidence>
<dbReference type="Pfam" id="PF03639">
    <property type="entry name" value="Glyco_hydro_81"/>
    <property type="match status" value="1"/>
</dbReference>
<evidence type="ECO:0000256" key="7">
    <source>
        <dbReference type="ARBA" id="ARBA00023316"/>
    </source>
</evidence>
<name>A0A9P6U159_9FUNG</name>
<evidence type="ECO:0000256" key="1">
    <source>
        <dbReference type="ARBA" id="ARBA00000382"/>
    </source>
</evidence>
<evidence type="ECO:0000259" key="10">
    <source>
        <dbReference type="Pfam" id="PF17652"/>
    </source>
</evidence>
<dbReference type="PANTHER" id="PTHR31983">
    <property type="entry name" value="ENDO-1,3(4)-BETA-GLUCANASE 1"/>
    <property type="match status" value="1"/>
</dbReference>
<dbReference type="GO" id="GO:0000272">
    <property type="term" value="P:polysaccharide catabolic process"/>
    <property type="evidence" value="ECO:0007669"/>
    <property type="project" value="UniProtKB-KW"/>
</dbReference>
<dbReference type="Pfam" id="PF17652">
    <property type="entry name" value="Glyco_hydro81C"/>
    <property type="match status" value="1"/>
</dbReference>